<name>A0AAV1JQD3_9NEOP</name>
<dbReference type="Proteomes" id="UP001497472">
    <property type="component" value="Unassembled WGS sequence"/>
</dbReference>
<reference evidence="7 8" key="1">
    <citation type="submission" date="2023-11" db="EMBL/GenBank/DDBJ databases">
        <authorList>
            <person name="Okamura Y."/>
        </authorList>
    </citation>
    <scope>NUCLEOTIDE SEQUENCE [LARGE SCALE GENOMIC DNA]</scope>
</reference>
<keyword evidence="8" id="KW-1185">Reference proteome</keyword>
<dbReference type="EMBL" id="CAVLEF010000132">
    <property type="protein sequence ID" value="CAK1551698.1"/>
    <property type="molecule type" value="Genomic_DNA"/>
</dbReference>
<organism evidence="7 8">
    <name type="scientific">Leptosia nina</name>
    <dbReference type="NCBI Taxonomy" id="320188"/>
    <lineage>
        <taxon>Eukaryota</taxon>
        <taxon>Metazoa</taxon>
        <taxon>Ecdysozoa</taxon>
        <taxon>Arthropoda</taxon>
        <taxon>Hexapoda</taxon>
        <taxon>Insecta</taxon>
        <taxon>Pterygota</taxon>
        <taxon>Neoptera</taxon>
        <taxon>Endopterygota</taxon>
        <taxon>Lepidoptera</taxon>
        <taxon>Glossata</taxon>
        <taxon>Ditrysia</taxon>
        <taxon>Papilionoidea</taxon>
        <taxon>Pieridae</taxon>
        <taxon>Pierinae</taxon>
        <taxon>Leptosia</taxon>
    </lineage>
</organism>
<dbReference type="Gene3D" id="1.25.10.10">
    <property type="entry name" value="Leucine-rich Repeat Variant"/>
    <property type="match status" value="1"/>
</dbReference>
<protein>
    <recommendedName>
        <fullName evidence="9">Synembryn-A</fullName>
    </recommendedName>
</protein>
<evidence type="ECO:0000256" key="2">
    <source>
        <dbReference type="ARBA" id="ARBA00009049"/>
    </source>
</evidence>
<evidence type="ECO:0000256" key="1">
    <source>
        <dbReference type="ARBA" id="ARBA00004544"/>
    </source>
</evidence>
<dbReference type="InterPro" id="IPR016024">
    <property type="entry name" value="ARM-type_fold"/>
</dbReference>
<dbReference type="PANTHER" id="PTHR12425:SF5">
    <property type="entry name" value="SYNEMBRYN"/>
    <property type="match status" value="1"/>
</dbReference>
<comment type="caution">
    <text evidence="7">The sequence shown here is derived from an EMBL/GenBank/DDBJ whole genome shotgun (WGS) entry which is preliminary data.</text>
</comment>
<evidence type="ECO:0000256" key="5">
    <source>
        <dbReference type="ARBA" id="ARBA00023186"/>
    </source>
</evidence>
<sequence length="547" mass="61732">MDENEISIIGSKDYEEVSKTLNSFIKNNEDKFAFPYLSERNMRISLWAALFEHLQDKSATSVHTACLSALRILSRDKSEVENLVCERWMITLIEKAGLYNFIDISEDVTDNVIPGKEIAVEAMKCLCNVAFNSEVARALCAHTSIGQGLVARLRSYNEIPYKEDIMLFDMKLLFILTALRQDIRCKIKNELHGMVYLINCLNDLVLEATEKRIEAAGVDQIQQVVLSDKQEAIACEILKTQFNMMYHSGPDESISAEEEALCLKLMPILTTLLMAETSTWDKLTELHSNIANLLTSVPPEFYQYLSPECSEGEALNYVYDGKNMEAVHALLQLLQHRLTITMSTGNQYENLSPILTVLNKSARNVRAHRKYLRQTVLPPLRDVSRPPEQGNTLRNQLCRLLTTPVTSVRDLVAEFLFILCKEKVGRMVKYTGFGNAAGHLAQKGLMCGGRGPIQYSSSSEDSDTEEYLEAQPHIDPVVGCTRPPRINPFENMTEEQKEYEAMKLVNLFDKMLSEGVVKPATIGPDGKPKPVEHVLEMRENPPNRSQS</sequence>
<keyword evidence="4" id="KW-0344">Guanine-nucleotide releasing factor</keyword>
<evidence type="ECO:0008006" key="9">
    <source>
        <dbReference type="Google" id="ProtNLM"/>
    </source>
</evidence>
<feature type="compositionally biased region" description="Basic and acidic residues" evidence="6">
    <location>
        <begin position="526"/>
        <end position="541"/>
    </location>
</feature>
<dbReference type="AlphaFoldDB" id="A0AAV1JQD3"/>
<dbReference type="SUPFAM" id="SSF48371">
    <property type="entry name" value="ARM repeat"/>
    <property type="match status" value="1"/>
</dbReference>
<dbReference type="GO" id="GO:0001965">
    <property type="term" value="F:G-protein alpha-subunit binding"/>
    <property type="evidence" value="ECO:0007669"/>
    <property type="project" value="TreeGrafter"/>
</dbReference>
<dbReference type="InterPro" id="IPR008376">
    <property type="entry name" value="Chaperone_Ric-8_A/B"/>
</dbReference>
<evidence type="ECO:0000256" key="4">
    <source>
        <dbReference type="ARBA" id="ARBA00022658"/>
    </source>
</evidence>
<evidence type="ECO:0000256" key="3">
    <source>
        <dbReference type="ARBA" id="ARBA00022490"/>
    </source>
</evidence>
<dbReference type="PANTHER" id="PTHR12425">
    <property type="entry name" value="SYNEMBRYN"/>
    <property type="match status" value="1"/>
</dbReference>
<keyword evidence="5" id="KW-0143">Chaperone</keyword>
<accession>A0AAV1JQD3</accession>
<evidence type="ECO:0000313" key="8">
    <source>
        <dbReference type="Proteomes" id="UP001497472"/>
    </source>
</evidence>
<dbReference type="InterPro" id="IPR011989">
    <property type="entry name" value="ARM-like"/>
</dbReference>
<comment type="subcellular location">
    <subcellularLocation>
        <location evidence="1">Cytoplasm</location>
        <location evidence="1">Cell cortex</location>
    </subcellularLocation>
</comment>
<dbReference type="Pfam" id="PF10165">
    <property type="entry name" value="Ric8"/>
    <property type="match status" value="1"/>
</dbReference>
<dbReference type="PRINTS" id="PR01802">
    <property type="entry name" value="SYNEMBRYN"/>
</dbReference>
<keyword evidence="3" id="KW-0963">Cytoplasm</keyword>
<evidence type="ECO:0000313" key="7">
    <source>
        <dbReference type="EMBL" id="CAK1551698.1"/>
    </source>
</evidence>
<dbReference type="GO" id="GO:0005085">
    <property type="term" value="F:guanyl-nucleotide exchange factor activity"/>
    <property type="evidence" value="ECO:0007669"/>
    <property type="project" value="UniProtKB-KW"/>
</dbReference>
<dbReference type="GO" id="GO:0007186">
    <property type="term" value="P:G protein-coupled receptor signaling pathway"/>
    <property type="evidence" value="ECO:0007669"/>
    <property type="project" value="TreeGrafter"/>
</dbReference>
<gene>
    <name evidence="7" type="ORF">LNINA_LOCUS10812</name>
</gene>
<dbReference type="InterPro" id="IPR019318">
    <property type="entry name" value="Gua_nucleotide_exch_fac_Ric8"/>
</dbReference>
<proteinExistence type="inferred from homology"/>
<comment type="similarity">
    <text evidence="2">Belongs to the synembryn family.</text>
</comment>
<feature type="region of interest" description="Disordered" evidence="6">
    <location>
        <begin position="518"/>
        <end position="547"/>
    </location>
</feature>
<dbReference type="GO" id="GO:0005938">
    <property type="term" value="C:cell cortex"/>
    <property type="evidence" value="ECO:0007669"/>
    <property type="project" value="UniProtKB-SubCell"/>
</dbReference>
<evidence type="ECO:0000256" key="6">
    <source>
        <dbReference type="SAM" id="MobiDB-lite"/>
    </source>
</evidence>